<reference evidence="4" key="1">
    <citation type="journal article" date="2010" name="BMC Genomics">
        <title>Genomes of three tomato pathogens within the Ralstonia solanacearum species complex reveal significant evolutionary divergence.</title>
        <authorList>
            <person name="Remenant B."/>
            <person name="Coupat-Goutaland B."/>
            <person name="Guidot A."/>
            <person name="Cellier G."/>
            <person name="Wicker E."/>
            <person name="Allen C."/>
            <person name="Fegan M."/>
            <person name="Pruvost O."/>
            <person name="Elbaz M."/>
            <person name="Calteau A."/>
            <person name="Salvignol G."/>
            <person name="Mornico D."/>
            <person name="Mangenot S."/>
            <person name="Barbe V."/>
            <person name="Medigue C."/>
            <person name="Prior P."/>
        </authorList>
    </citation>
    <scope>NUCLEOTIDE SEQUENCE [LARGE SCALE GENOMIC DNA]</scope>
    <source>
        <strain evidence="4">CFBP2957</strain>
        <plasmid evidence="4">RCFBPv3_mp</plasmid>
    </source>
</reference>
<dbReference type="PRINTS" id="PR00733">
    <property type="entry name" value="GLHYDRLASE6"/>
</dbReference>
<dbReference type="SUPFAM" id="SSF49384">
    <property type="entry name" value="Carbohydrate-binding domain"/>
    <property type="match status" value="1"/>
</dbReference>
<evidence type="ECO:0000259" key="3">
    <source>
        <dbReference type="PROSITE" id="PS51173"/>
    </source>
</evidence>
<dbReference type="Gene3D" id="3.20.20.40">
    <property type="entry name" value="1, 4-beta cellobiohydrolase"/>
    <property type="match status" value="1"/>
</dbReference>
<dbReference type="GO" id="GO:0030245">
    <property type="term" value="P:cellulose catabolic process"/>
    <property type="evidence" value="ECO:0007669"/>
    <property type="project" value="UniProtKB-KW"/>
</dbReference>
<dbReference type="PROSITE" id="PS51173">
    <property type="entry name" value="CBM2"/>
    <property type="match status" value="1"/>
</dbReference>
<feature type="compositionally biased region" description="Polar residues" evidence="2">
    <location>
        <begin position="8"/>
        <end position="23"/>
    </location>
</feature>
<geneLocation type="plasmid" evidence="4">
    <name>RCFBPv3_mp</name>
</geneLocation>
<evidence type="ECO:0000256" key="1">
    <source>
        <dbReference type="RuleBase" id="RU361186"/>
    </source>
</evidence>
<dbReference type="EC" id="3.2.1.-" evidence="1"/>
<keyword evidence="1 4" id="KW-0326">Glycosidase</keyword>
<dbReference type="Gene3D" id="2.60.40.290">
    <property type="match status" value="1"/>
</dbReference>
<dbReference type="GO" id="GO:0004553">
    <property type="term" value="F:hydrolase activity, hydrolyzing O-glycosyl compounds"/>
    <property type="evidence" value="ECO:0007669"/>
    <property type="project" value="InterPro"/>
</dbReference>
<keyword evidence="4" id="KW-0614">Plasmid</keyword>
<dbReference type="PANTHER" id="PTHR34876">
    <property type="match status" value="1"/>
</dbReference>
<feature type="domain" description="CBM2" evidence="3">
    <location>
        <begin position="505"/>
        <end position="592"/>
    </location>
</feature>
<evidence type="ECO:0000313" key="4">
    <source>
        <dbReference type="EMBL" id="CBJ53390.1"/>
    </source>
</evidence>
<dbReference type="InterPro" id="IPR008965">
    <property type="entry name" value="CBM2/CBM3_carb-bd_dom_sf"/>
</dbReference>
<dbReference type="Pfam" id="PF00553">
    <property type="entry name" value="CBM_2"/>
    <property type="match status" value="1"/>
</dbReference>
<name>D8P3A4_RALSL</name>
<dbReference type="InterPro" id="IPR036434">
    <property type="entry name" value="Beta_cellobiohydrolase_sf"/>
</dbReference>
<evidence type="ECO:0000256" key="2">
    <source>
        <dbReference type="SAM" id="MobiDB-lite"/>
    </source>
</evidence>
<comment type="similarity">
    <text evidence="1">Belongs to the glycosyl hydrolase family 6.</text>
</comment>
<keyword evidence="1 4" id="KW-0378">Hydrolase</keyword>
<dbReference type="InterPro" id="IPR012291">
    <property type="entry name" value="CBM2_carb-bd_dom_sf"/>
</dbReference>
<dbReference type="InterPro" id="IPR001919">
    <property type="entry name" value="CBD2"/>
</dbReference>
<dbReference type="PANTHER" id="PTHR34876:SF4">
    <property type="entry name" value="1,4-BETA-D-GLUCAN CELLOBIOHYDROLASE C-RELATED"/>
    <property type="match status" value="1"/>
</dbReference>
<dbReference type="GO" id="GO:0030247">
    <property type="term" value="F:polysaccharide binding"/>
    <property type="evidence" value="ECO:0007669"/>
    <property type="project" value="UniProtKB-UniRule"/>
</dbReference>
<feature type="region of interest" description="Disordered" evidence="2">
    <location>
        <begin position="1"/>
        <end position="27"/>
    </location>
</feature>
<keyword evidence="1" id="KW-0624">Polysaccharide degradation</keyword>
<dbReference type="SMART" id="SM00637">
    <property type="entry name" value="CBD_II"/>
    <property type="match status" value="1"/>
</dbReference>
<protein>
    <recommendedName>
        <fullName evidence="1">Glucanase</fullName>
        <ecNumber evidence="1">3.2.1.-</ecNumber>
    </recommendedName>
</protein>
<dbReference type="SUPFAM" id="SSF51989">
    <property type="entry name" value="Glycosyl hydrolases family 6, cellulases"/>
    <property type="match status" value="1"/>
</dbReference>
<dbReference type="PATRIC" id="fig|859656.5.peg.3807"/>
<dbReference type="EMBL" id="FP885907">
    <property type="protein sequence ID" value="CBJ53390.1"/>
    <property type="molecule type" value="Genomic_DNA"/>
</dbReference>
<proteinExistence type="inferred from homology"/>
<keyword evidence="1" id="KW-0136">Cellulose degradation</keyword>
<keyword evidence="1" id="KW-0119">Carbohydrate metabolism</keyword>
<gene>
    <name evidence="4" type="ORF">RCFBP_mp10603</name>
</gene>
<organism evidence="4">
    <name type="scientific">Ralstonia solanacearum CFBP2957</name>
    <dbReference type="NCBI Taxonomy" id="859656"/>
    <lineage>
        <taxon>Bacteria</taxon>
        <taxon>Pseudomonadati</taxon>
        <taxon>Pseudomonadota</taxon>
        <taxon>Betaproteobacteria</taxon>
        <taxon>Burkholderiales</taxon>
        <taxon>Burkholderiaceae</taxon>
        <taxon>Ralstonia</taxon>
        <taxon>Ralstonia solanacearum species complex</taxon>
    </lineage>
</organism>
<dbReference type="InterPro" id="IPR016288">
    <property type="entry name" value="Beta_cellobiohydrolase"/>
</dbReference>
<dbReference type="AlphaFoldDB" id="D8P3A4"/>
<sequence>MQIELPNPLNSTQLSASQTFTQPKQHHRERKVNILKYHKKIFKSFENFIGASLLAGGMLSAPAVHAEAHVDNPFVGATAYVNPDYAKAVDSSIAKVKNASLKSKMAIVKSYPTSVWLDSIGSIGGGAKNAGRLGLIAHLDAALAQKKANKPITASFVIYDIPGRDCHALASNGELPLTQEGLQRYKKEYIDAIASIFANPKYKDIRIVNVIEPDGLPNLVTNLSDSRCANAKYTGIYEDGIKYALNKFSSIKNVYNYMDIAHSGWLGWDNNRSAAILLYTQLIQGTTAGFSSVNGFATDTANVTPLVEPNLPNPDLNVGGQPIRSSKFYEWNRYFGEIDFTEALYKEFVAAGWPSNIGFIVDTGRNGWGGTQRPTAAIGNDVNTYVNSGRVDRRIHRGNWCNQTGAGIGLPPAAAPGGHLDAVLWIKPPGESDGSSRLIQNNQGKGFDKMCDPNFITADGVLTGALPNAPIAGEWFHDQFVMLITNAYPAISGSTSALTASSTLAAASSGNISTRVITDNESNAGSCERVQVTNTASSPSTWAVTLQIKGQVQSLWSANWSQNGDTLTASGMGGNKTLAPNEVAEFGFCTAY</sequence>
<accession>D8P3A4</accession>
<dbReference type="Pfam" id="PF01341">
    <property type="entry name" value="Glyco_hydro_6"/>
    <property type="match status" value="1"/>
</dbReference>
<reference evidence="4" key="2">
    <citation type="submission" date="2010-02" db="EMBL/GenBank/DDBJ databases">
        <authorList>
            <person name="Genoscope - CEA"/>
        </authorList>
    </citation>
    <scope>NUCLEOTIDE SEQUENCE</scope>
    <source>
        <strain evidence="4">CFBP2957</strain>
        <plasmid evidence="4">RCFBPv3_mp</plasmid>
    </source>
</reference>